<evidence type="ECO:0000256" key="1">
    <source>
        <dbReference type="SAM" id="MobiDB-lite"/>
    </source>
</evidence>
<protein>
    <submittedName>
        <fullName evidence="2">Uncharacterized protein</fullName>
    </submittedName>
</protein>
<dbReference type="EMBL" id="HBUF01605311">
    <property type="protein sequence ID" value="CAG6777362.1"/>
    <property type="molecule type" value="Transcribed_RNA"/>
</dbReference>
<feature type="region of interest" description="Disordered" evidence="1">
    <location>
        <begin position="64"/>
        <end position="120"/>
    </location>
</feature>
<sequence length="120" mass="13838">MESDNHSDKVTVTMESDRLNIYVLIKITNMFSHNTKTPTIITTQNLSSSCLKTFSETENLYCNLKGEERDGEKERRKRKGRSREERREKGETTKSRMLENKHSSAHLSLPTPPVFAHSLP</sequence>
<name>A0A8D9B2I6_9HEMI</name>
<accession>A0A8D9B2I6</accession>
<proteinExistence type="predicted"/>
<feature type="compositionally biased region" description="Basic and acidic residues" evidence="1">
    <location>
        <begin position="82"/>
        <end position="102"/>
    </location>
</feature>
<dbReference type="EMBL" id="HBUF01605314">
    <property type="protein sequence ID" value="CAG6777363.1"/>
    <property type="molecule type" value="Transcribed_RNA"/>
</dbReference>
<dbReference type="AlphaFoldDB" id="A0A8D9B2I6"/>
<feature type="compositionally biased region" description="Basic and acidic residues" evidence="1">
    <location>
        <begin position="65"/>
        <end position="74"/>
    </location>
</feature>
<organism evidence="2">
    <name type="scientific">Cacopsylla melanoneura</name>
    <dbReference type="NCBI Taxonomy" id="428564"/>
    <lineage>
        <taxon>Eukaryota</taxon>
        <taxon>Metazoa</taxon>
        <taxon>Ecdysozoa</taxon>
        <taxon>Arthropoda</taxon>
        <taxon>Hexapoda</taxon>
        <taxon>Insecta</taxon>
        <taxon>Pterygota</taxon>
        <taxon>Neoptera</taxon>
        <taxon>Paraneoptera</taxon>
        <taxon>Hemiptera</taxon>
        <taxon>Sternorrhyncha</taxon>
        <taxon>Psylloidea</taxon>
        <taxon>Psyllidae</taxon>
        <taxon>Psyllinae</taxon>
        <taxon>Cacopsylla</taxon>
    </lineage>
</organism>
<reference evidence="2" key="1">
    <citation type="submission" date="2021-05" db="EMBL/GenBank/DDBJ databases">
        <authorList>
            <person name="Alioto T."/>
            <person name="Alioto T."/>
            <person name="Gomez Garrido J."/>
        </authorList>
    </citation>
    <scope>NUCLEOTIDE SEQUENCE</scope>
</reference>
<evidence type="ECO:0000313" key="2">
    <source>
        <dbReference type="EMBL" id="CAG6777363.1"/>
    </source>
</evidence>